<protein>
    <submittedName>
        <fullName evidence="2">Uncharacterized protein</fullName>
    </submittedName>
</protein>
<organism evidence="2 3">
    <name type="scientific">Streptomyces pacificus</name>
    <dbReference type="NCBI Taxonomy" id="2705029"/>
    <lineage>
        <taxon>Bacteria</taxon>
        <taxon>Bacillati</taxon>
        <taxon>Actinomycetota</taxon>
        <taxon>Actinomycetes</taxon>
        <taxon>Kitasatosporales</taxon>
        <taxon>Streptomycetaceae</taxon>
        <taxon>Streptomyces</taxon>
    </lineage>
</organism>
<dbReference type="Proteomes" id="UP000484988">
    <property type="component" value="Unassembled WGS sequence"/>
</dbReference>
<gene>
    <name evidence="2" type="ORF">SCWH03_11050</name>
</gene>
<reference evidence="2 3" key="1">
    <citation type="submission" date="2020-02" db="EMBL/GenBank/DDBJ databases">
        <title>Whole Genome Shotgun Sequence of Streptomyces sp. strain CWH03.</title>
        <authorList>
            <person name="Dohra H."/>
            <person name="Kodani S."/>
            <person name="Yamamura H."/>
        </authorList>
    </citation>
    <scope>NUCLEOTIDE SEQUENCE [LARGE SCALE GENOMIC DNA]</scope>
    <source>
        <strain evidence="2 3">CWH03</strain>
    </source>
</reference>
<comment type="caution">
    <text evidence="2">The sequence shown here is derived from an EMBL/GenBank/DDBJ whole genome shotgun (WGS) entry which is preliminary data.</text>
</comment>
<dbReference type="EMBL" id="BLLG01000003">
    <property type="protein sequence ID" value="GFH34891.1"/>
    <property type="molecule type" value="Genomic_DNA"/>
</dbReference>
<feature type="region of interest" description="Disordered" evidence="1">
    <location>
        <begin position="1"/>
        <end position="20"/>
    </location>
</feature>
<dbReference type="AlphaFoldDB" id="A0A6A0ARC4"/>
<name>A0A6A0ARC4_9ACTN</name>
<proteinExistence type="predicted"/>
<sequence>MTETKTTKRPARRTTDPTTAVLSEVKAARKLVGDRTAPLAGGQRPAKGRAYHLRESNRWRSVNHGRELAETPGWDSAVLAEAFGTFAEPEAQHARAGLVRLAALAVAAVESIDREAA</sequence>
<keyword evidence="3" id="KW-1185">Reference proteome</keyword>
<evidence type="ECO:0000256" key="1">
    <source>
        <dbReference type="SAM" id="MobiDB-lite"/>
    </source>
</evidence>
<evidence type="ECO:0000313" key="3">
    <source>
        <dbReference type="Proteomes" id="UP000484988"/>
    </source>
</evidence>
<accession>A0A6A0ARC4</accession>
<dbReference type="RefSeq" id="WP_173262630.1">
    <property type="nucleotide sequence ID" value="NZ_BLLG01000003.1"/>
</dbReference>
<evidence type="ECO:0000313" key="2">
    <source>
        <dbReference type="EMBL" id="GFH34891.1"/>
    </source>
</evidence>